<comment type="caution">
    <text evidence="2">The sequence shown here is derived from an EMBL/GenBank/DDBJ whole genome shotgun (WGS) entry which is preliminary data.</text>
</comment>
<dbReference type="Proteomes" id="UP000612362">
    <property type="component" value="Unassembled WGS sequence"/>
</dbReference>
<evidence type="ECO:0000313" key="3">
    <source>
        <dbReference type="Proteomes" id="UP000612362"/>
    </source>
</evidence>
<dbReference type="CDD" id="cd00093">
    <property type="entry name" value="HTH_XRE"/>
    <property type="match status" value="1"/>
</dbReference>
<dbReference type="GO" id="GO:0043531">
    <property type="term" value="F:ADP binding"/>
    <property type="evidence" value="ECO:0007669"/>
    <property type="project" value="InterPro"/>
</dbReference>
<dbReference type="InterPro" id="IPR001387">
    <property type="entry name" value="Cro/C1-type_HTH"/>
</dbReference>
<proteinExistence type="predicted"/>
<dbReference type="Pfam" id="PF00931">
    <property type="entry name" value="NB-ARC"/>
    <property type="match status" value="1"/>
</dbReference>
<accession>A0A8J3HY77</accession>
<dbReference type="Pfam" id="PF13560">
    <property type="entry name" value="HTH_31"/>
    <property type="match status" value="1"/>
</dbReference>
<evidence type="ECO:0000313" key="2">
    <source>
        <dbReference type="EMBL" id="GHO45929.1"/>
    </source>
</evidence>
<feature type="domain" description="HTH cro/C1-type" evidence="1">
    <location>
        <begin position="12"/>
        <end position="68"/>
    </location>
</feature>
<dbReference type="InterPro" id="IPR027417">
    <property type="entry name" value="P-loop_NTPase"/>
</dbReference>
<dbReference type="InterPro" id="IPR002182">
    <property type="entry name" value="NB-ARC"/>
</dbReference>
<dbReference type="Gene3D" id="1.10.260.40">
    <property type="entry name" value="lambda repressor-like DNA-binding domains"/>
    <property type="match status" value="1"/>
</dbReference>
<protein>
    <recommendedName>
        <fullName evidence="1">HTH cro/C1-type domain-containing protein</fullName>
    </recommendedName>
</protein>
<reference evidence="2" key="1">
    <citation type="submission" date="2020-10" db="EMBL/GenBank/DDBJ databases">
        <title>Taxonomic study of unclassified bacteria belonging to the class Ktedonobacteria.</title>
        <authorList>
            <person name="Yabe S."/>
            <person name="Wang C.M."/>
            <person name="Zheng Y."/>
            <person name="Sakai Y."/>
            <person name="Cavaletti L."/>
            <person name="Monciardini P."/>
            <person name="Donadio S."/>
        </authorList>
    </citation>
    <scope>NUCLEOTIDE SEQUENCE</scope>
    <source>
        <strain evidence="2">SOSP1-1</strain>
    </source>
</reference>
<evidence type="ECO:0000259" key="1">
    <source>
        <dbReference type="PROSITE" id="PS50943"/>
    </source>
</evidence>
<gene>
    <name evidence="2" type="ORF">KSX_40920</name>
</gene>
<name>A0A8J3HY77_9CHLR</name>
<keyword evidence="3" id="KW-1185">Reference proteome</keyword>
<dbReference type="InterPro" id="IPR010982">
    <property type="entry name" value="Lambda_DNA-bd_dom_sf"/>
</dbReference>
<dbReference type="PROSITE" id="PS50943">
    <property type="entry name" value="HTH_CROC1"/>
    <property type="match status" value="1"/>
</dbReference>
<sequence length="452" mass="51665">MDDLFPPFGDLLKNFRKRSKITQQALAIRLGIHRNTIGFWERGDILPDSKARVLELADTLSLNKVETLQLLEASMTSIIPYWYQPFPKNPFFIGREDVLRTLHDHMITSKDTSTSIYALQGVGGIGKTQIAIEYAYRYSFEYTALLWVDAETLETVLDSFQHIAGVLQLPGRQETEPQQIFEKVYHWLSSHTQWLLIWDHIDTPELLLRFLPPMRQGHILLTTRNHIFGPIAHRISLRPMTQEEGVLFLLQRTRTLDAQSPPLSIHQIAESMPTENAVVKDIVRQMGGLPLALDQVGAYIEETGCRFLDYVRHYRQHPIRLLDRRGTSGGAHPLAVAAMFLLAYEQVRQEMPMAADILCVLAVSHTVVIPEDFFLMGAIYLGPILGTLATEPFQFDLAITVLRRLSLVQRHTYKRVLSFPPLLQVVLYEHMSKQERSLWQSRIASKHNAIGA</sequence>
<dbReference type="PANTHER" id="PTHR35205">
    <property type="entry name" value="NB-ARC AND TPR DOMAIN PROTEIN"/>
    <property type="match status" value="1"/>
</dbReference>
<dbReference type="RefSeq" id="WP_220195344.1">
    <property type="nucleotide sequence ID" value="NZ_BNJF01000002.1"/>
</dbReference>
<dbReference type="Gene3D" id="3.40.50.300">
    <property type="entry name" value="P-loop containing nucleotide triphosphate hydrolases"/>
    <property type="match status" value="1"/>
</dbReference>
<dbReference type="PANTHER" id="PTHR35205:SF1">
    <property type="entry name" value="ZU5 DOMAIN-CONTAINING PROTEIN"/>
    <property type="match status" value="1"/>
</dbReference>
<dbReference type="AlphaFoldDB" id="A0A8J3HY77"/>
<dbReference type="SMART" id="SM00530">
    <property type="entry name" value="HTH_XRE"/>
    <property type="match status" value="1"/>
</dbReference>
<organism evidence="2 3">
    <name type="scientific">Ktedonospora formicarum</name>
    <dbReference type="NCBI Taxonomy" id="2778364"/>
    <lineage>
        <taxon>Bacteria</taxon>
        <taxon>Bacillati</taxon>
        <taxon>Chloroflexota</taxon>
        <taxon>Ktedonobacteria</taxon>
        <taxon>Ktedonobacterales</taxon>
        <taxon>Ktedonobacteraceae</taxon>
        <taxon>Ktedonospora</taxon>
    </lineage>
</organism>
<dbReference type="SUPFAM" id="SSF47413">
    <property type="entry name" value="lambda repressor-like DNA-binding domains"/>
    <property type="match status" value="1"/>
</dbReference>
<dbReference type="GO" id="GO:0003677">
    <property type="term" value="F:DNA binding"/>
    <property type="evidence" value="ECO:0007669"/>
    <property type="project" value="InterPro"/>
</dbReference>
<dbReference type="EMBL" id="BNJF01000002">
    <property type="protein sequence ID" value="GHO45929.1"/>
    <property type="molecule type" value="Genomic_DNA"/>
</dbReference>
<dbReference type="PRINTS" id="PR00364">
    <property type="entry name" value="DISEASERSIST"/>
</dbReference>
<dbReference type="SUPFAM" id="SSF52540">
    <property type="entry name" value="P-loop containing nucleoside triphosphate hydrolases"/>
    <property type="match status" value="1"/>
</dbReference>